<dbReference type="InterPro" id="IPR003689">
    <property type="entry name" value="ZIP"/>
</dbReference>
<protein>
    <submittedName>
        <fullName evidence="7">Zinc iron permease</fullName>
    </submittedName>
</protein>
<accession>A0A8H7M3D6</accession>
<comment type="subcellular location">
    <subcellularLocation>
        <location evidence="1">Membrane</location>
        <topology evidence="1">Multi-pass membrane protein</topology>
    </subcellularLocation>
</comment>
<evidence type="ECO:0000313" key="8">
    <source>
        <dbReference type="Proteomes" id="UP000614334"/>
    </source>
</evidence>
<dbReference type="PANTHER" id="PTHR11040:SF44">
    <property type="entry name" value="PROTEIN ZNTC-RELATED"/>
    <property type="match status" value="1"/>
</dbReference>
<keyword evidence="3 6" id="KW-1133">Transmembrane helix</keyword>
<dbReference type="AlphaFoldDB" id="A0A8H7M3D6"/>
<proteinExistence type="predicted"/>
<evidence type="ECO:0000313" key="7">
    <source>
        <dbReference type="EMBL" id="KAF8752750.1"/>
    </source>
</evidence>
<evidence type="ECO:0000256" key="1">
    <source>
        <dbReference type="ARBA" id="ARBA00004141"/>
    </source>
</evidence>
<evidence type="ECO:0000256" key="2">
    <source>
        <dbReference type="ARBA" id="ARBA00022692"/>
    </source>
</evidence>
<keyword evidence="4 6" id="KW-0472">Membrane</keyword>
<dbReference type="EMBL" id="JACYCF010000014">
    <property type="protein sequence ID" value="KAF8752750.1"/>
    <property type="molecule type" value="Genomic_DNA"/>
</dbReference>
<dbReference type="GO" id="GO:0005886">
    <property type="term" value="C:plasma membrane"/>
    <property type="evidence" value="ECO:0007669"/>
    <property type="project" value="TreeGrafter"/>
</dbReference>
<name>A0A8H7M3D6_9AGAM</name>
<sequence>MFASRTTPVVNSVVYVPGVQLALRSTTRLPLQYSTRAPYTTAHLAKNIGIIESEIMTVTIQTTPIITLQNVSTEGEEAWAIESDETPRRVVSLCVLLVVSFIAATFPTIAKRSSYLQTPRVVFFIGKHFGTGVILATAFIHLLKDAFENMSKAHVNSRWGKYESWPGLVIMSALLFIFLAECKSPNFVISSVYLNFDIDSSTVYVEYIAEQSASSEPRESQPQNGPGVPKRPGLEHVHTDCLHGEVQVSEREATRIVGVFVLQLGIMLHSIVVGFTLAVTNGAEFTSLLIALIFHQLFEGLSLGVRISSLRPTLFTPHHSATNGTEASPLLPSSSHRSKAHAHSFPTLPILLAGLFALATPAGMLVGILLRTAPRDAYLVRGLASAVSAGLLIYASCVELLAGDFVAEPKMRKAGLKRQAAALGVYWLERLVWQSSEFGLDRTLVCKRLYAIHLELKF</sequence>
<evidence type="ECO:0000256" key="6">
    <source>
        <dbReference type="SAM" id="Phobius"/>
    </source>
</evidence>
<feature type="transmembrane region" description="Helical" evidence="6">
    <location>
        <begin position="121"/>
        <end position="142"/>
    </location>
</feature>
<gene>
    <name evidence="7" type="ORF">RHS01_07333</name>
</gene>
<feature type="compositionally biased region" description="Polar residues" evidence="5">
    <location>
        <begin position="213"/>
        <end position="224"/>
    </location>
</feature>
<evidence type="ECO:0000256" key="4">
    <source>
        <dbReference type="ARBA" id="ARBA00023136"/>
    </source>
</evidence>
<feature type="transmembrane region" description="Helical" evidence="6">
    <location>
        <begin position="90"/>
        <end position="109"/>
    </location>
</feature>
<keyword evidence="2 6" id="KW-0812">Transmembrane</keyword>
<organism evidence="7 8">
    <name type="scientific">Rhizoctonia solani</name>
    <dbReference type="NCBI Taxonomy" id="456999"/>
    <lineage>
        <taxon>Eukaryota</taxon>
        <taxon>Fungi</taxon>
        <taxon>Dikarya</taxon>
        <taxon>Basidiomycota</taxon>
        <taxon>Agaricomycotina</taxon>
        <taxon>Agaricomycetes</taxon>
        <taxon>Cantharellales</taxon>
        <taxon>Ceratobasidiaceae</taxon>
        <taxon>Rhizoctonia</taxon>
    </lineage>
</organism>
<feature type="transmembrane region" description="Helical" evidence="6">
    <location>
        <begin position="382"/>
        <end position="407"/>
    </location>
</feature>
<dbReference type="Proteomes" id="UP000614334">
    <property type="component" value="Unassembled WGS sequence"/>
</dbReference>
<evidence type="ECO:0000256" key="5">
    <source>
        <dbReference type="SAM" id="MobiDB-lite"/>
    </source>
</evidence>
<feature type="transmembrane region" description="Helical" evidence="6">
    <location>
        <begin position="256"/>
        <end position="279"/>
    </location>
</feature>
<comment type="caution">
    <text evidence="7">The sequence shown here is derived from an EMBL/GenBank/DDBJ whole genome shotgun (WGS) entry which is preliminary data.</text>
</comment>
<feature type="transmembrane region" description="Helical" evidence="6">
    <location>
        <begin position="347"/>
        <end position="370"/>
    </location>
</feature>
<evidence type="ECO:0000256" key="3">
    <source>
        <dbReference type="ARBA" id="ARBA00022989"/>
    </source>
</evidence>
<dbReference type="Pfam" id="PF02535">
    <property type="entry name" value="Zip"/>
    <property type="match status" value="2"/>
</dbReference>
<dbReference type="GO" id="GO:0005385">
    <property type="term" value="F:zinc ion transmembrane transporter activity"/>
    <property type="evidence" value="ECO:0007669"/>
    <property type="project" value="TreeGrafter"/>
</dbReference>
<reference evidence="7" key="1">
    <citation type="submission" date="2020-09" db="EMBL/GenBank/DDBJ databases">
        <title>Comparative genome analyses of four rice-infecting Rhizoctonia solani isolates reveal extensive enrichment of homogalacturonan modification genes.</title>
        <authorList>
            <person name="Lee D.-Y."/>
            <person name="Jeon J."/>
            <person name="Kim K.-T."/>
            <person name="Cheong K."/>
            <person name="Song H."/>
            <person name="Choi G."/>
            <person name="Ko J."/>
            <person name="Opiyo S.O."/>
            <person name="Zuo S."/>
            <person name="Madhav S."/>
            <person name="Lee Y.-H."/>
            <person name="Wang G.-L."/>
        </authorList>
    </citation>
    <scope>NUCLEOTIDE SEQUENCE</scope>
    <source>
        <strain evidence="7">AG1-IA B2</strain>
    </source>
</reference>
<feature type="region of interest" description="Disordered" evidence="5">
    <location>
        <begin position="213"/>
        <end position="234"/>
    </location>
</feature>
<dbReference type="PANTHER" id="PTHR11040">
    <property type="entry name" value="ZINC/IRON TRANSPORTER"/>
    <property type="match status" value="1"/>
</dbReference>